<accession>A0A5B8MCC0</accession>
<evidence type="ECO:0000313" key="4">
    <source>
        <dbReference type="Proteomes" id="UP000316726"/>
    </source>
</evidence>
<evidence type="ECO:0000256" key="2">
    <source>
        <dbReference type="ARBA" id="ARBA00022840"/>
    </source>
</evidence>
<protein>
    <submittedName>
        <fullName evidence="3">Seryl-tRNA(Sec) kinase</fullName>
    </submittedName>
</protein>
<dbReference type="AlphaFoldDB" id="A0A5B8MCC0"/>
<keyword evidence="3" id="KW-0418">Kinase</keyword>
<dbReference type="STRING" id="1764295.A0A5B8MCC0"/>
<keyword evidence="1" id="KW-0547">Nucleotide-binding</keyword>
<dbReference type="EMBL" id="CP031034">
    <property type="protein sequence ID" value="QDZ17999.1"/>
    <property type="molecule type" value="Genomic_DNA"/>
</dbReference>
<keyword evidence="2" id="KW-0067">ATP-binding</keyword>
<dbReference type="OrthoDB" id="549411at2759"/>
<evidence type="ECO:0000313" key="3">
    <source>
        <dbReference type="EMBL" id="QDZ17999.1"/>
    </source>
</evidence>
<dbReference type="InterPro" id="IPR013641">
    <property type="entry name" value="KTI12/PSTK"/>
</dbReference>
<dbReference type="GO" id="GO:0000049">
    <property type="term" value="F:tRNA binding"/>
    <property type="evidence" value="ECO:0007669"/>
    <property type="project" value="TreeGrafter"/>
</dbReference>
<dbReference type="InterPro" id="IPR027417">
    <property type="entry name" value="P-loop_NTPase"/>
</dbReference>
<dbReference type="SUPFAM" id="SSF52540">
    <property type="entry name" value="P-loop containing nucleoside triphosphate hydrolases"/>
    <property type="match status" value="1"/>
</dbReference>
<dbReference type="Pfam" id="PF08433">
    <property type="entry name" value="KTI12"/>
    <property type="match status" value="1"/>
</dbReference>
<name>A0A5B8MCC0_9CHLO</name>
<dbReference type="Proteomes" id="UP000316726">
    <property type="component" value="Chromosome 1"/>
</dbReference>
<dbReference type="InterPro" id="IPR052648">
    <property type="entry name" value="Ser-tRNA(Sec)_kinase"/>
</dbReference>
<dbReference type="PANTHER" id="PTHR20873:SF0">
    <property type="entry name" value="L-SERYL-TRNA(SEC) KINASE"/>
    <property type="match status" value="1"/>
</dbReference>
<gene>
    <name evidence="3" type="ORF">A3770_01p05170</name>
</gene>
<dbReference type="GO" id="GO:0016301">
    <property type="term" value="F:kinase activity"/>
    <property type="evidence" value="ECO:0007669"/>
    <property type="project" value="UniProtKB-KW"/>
</dbReference>
<dbReference type="GO" id="GO:0005524">
    <property type="term" value="F:ATP binding"/>
    <property type="evidence" value="ECO:0007669"/>
    <property type="project" value="UniProtKB-KW"/>
</dbReference>
<proteinExistence type="predicted"/>
<sequence length="301" mass="33266">MAAAEEEWQGKARVLILVLCGLAGGGKSTLAGQIVERVRESTPRVVPEWICFDDFCEEGGQYDPETWREGRREALAKVAREAAAAATPTTEGRHKLVVVDDNMHLRSMRREIYLVARKHGAALAVLHVNTELPEALERNAKRPRPLPDHVLVRMHASFEPPGGGWEAERTLVARPRGGGVEVEELWRRIQSKWTEAVSDFHSPELEAARKAEGQLVNGRSQIHQLDNRMRKEISSAARSWKADGGLSGEEVSKRVLDANAARKDVLADLRPRIGGETGEETVQSLVREAENVFGAKLLSLG</sequence>
<keyword evidence="4" id="KW-1185">Reference proteome</keyword>
<evidence type="ECO:0000256" key="1">
    <source>
        <dbReference type="ARBA" id="ARBA00022741"/>
    </source>
</evidence>
<reference evidence="3 4" key="1">
    <citation type="submission" date="2018-07" db="EMBL/GenBank/DDBJ databases">
        <title>The complete nuclear genome of the prasinophyte Chloropicon primus (CCMP1205).</title>
        <authorList>
            <person name="Pombert J.-F."/>
            <person name="Otis C."/>
            <person name="Turmel M."/>
            <person name="Lemieux C."/>
        </authorList>
    </citation>
    <scope>NUCLEOTIDE SEQUENCE [LARGE SCALE GENOMIC DNA]</scope>
    <source>
        <strain evidence="3 4">CCMP1205</strain>
    </source>
</reference>
<organism evidence="3 4">
    <name type="scientific">Chloropicon primus</name>
    <dbReference type="NCBI Taxonomy" id="1764295"/>
    <lineage>
        <taxon>Eukaryota</taxon>
        <taxon>Viridiplantae</taxon>
        <taxon>Chlorophyta</taxon>
        <taxon>Chloropicophyceae</taxon>
        <taxon>Chloropicales</taxon>
        <taxon>Chloropicaceae</taxon>
        <taxon>Chloropicon</taxon>
    </lineage>
</organism>
<dbReference type="PANTHER" id="PTHR20873">
    <property type="entry name" value="L-SERYL-TRNA(SEC) KINASE"/>
    <property type="match status" value="1"/>
</dbReference>
<dbReference type="Gene3D" id="3.40.50.300">
    <property type="entry name" value="P-loop containing nucleotide triphosphate hydrolases"/>
    <property type="match status" value="1"/>
</dbReference>
<keyword evidence="3" id="KW-0808">Transferase</keyword>